<dbReference type="PANTHER" id="PTHR47481:SF30">
    <property type="entry name" value="CCHC-TYPE DOMAIN-CONTAINING PROTEIN"/>
    <property type="match status" value="1"/>
</dbReference>
<feature type="region of interest" description="Disordered" evidence="1">
    <location>
        <begin position="226"/>
        <end position="246"/>
    </location>
</feature>
<comment type="caution">
    <text evidence="2">The sequence shown here is derived from an EMBL/GenBank/DDBJ whole genome shotgun (WGS) entry which is preliminary data.</text>
</comment>
<evidence type="ECO:0000313" key="3">
    <source>
        <dbReference type="Proteomes" id="UP001165190"/>
    </source>
</evidence>
<gene>
    <name evidence="2" type="ORF">HRI_000999700</name>
</gene>
<protein>
    <recommendedName>
        <fullName evidence="4">Retrotransposon Copia-like N-terminal domain-containing protein</fullName>
    </recommendedName>
</protein>
<name>A0A9W7H995_HIBTR</name>
<dbReference type="EMBL" id="BSYR01000010">
    <property type="protein sequence ID" value="GMI73304.1"/>
    <property type="molecule type" value="Genomic_DNA"/>
</dbReference>
<proteinExistence type="predicted"/>
<dbReference type="PANTHER" id="PTHR47481">
    <property type="match status" value="1"/>
</dbReference>
<accession>A0A9W7H995</accession>
<sequence>MNNATPVSGQSLVVPSKVFSSKKINVTLDDHNYLIWHQQVYLIIKTNRLLRFIDPKITAPSQYVSRDGIVSINLEFELFEEQDGALATWLLSTVSPGVLSHLIGLSTASAIWETLHRLYSGKTTTRLMSFRRMLHSQKKGDLSMRDYLVKIKSVCDNLASCGEVILEHKHITAVLNGLPADFDSVIIVITTSSSSYDYNFVSSILLDADARQSQFGEPITASAHLTTQQGSSYVTPQSTPSSQSTT</sequence>
<organism evidence="2 3">
    <name type="scientific">Hibiscus trionum</name>
    <name type="common">Flower of an hour</name>
    <dbReference type="NCBI Taxonomy" id="183268"/>
    <lineage>
        <taxon>Eukaryota</taxon>
        <taxon>Viridiplantae</taxon>
        <taxon>Streptophyta</taxon>
        <taxon>Embryophyta</taxon>
        <taxon>Tracheophyta</taxon>
        <taxon>Spermatophyta</taxon>
        <taxon>Magnoliopsida</taxon>
        <taxon>eudicotyledons</taxon>
        <taxon>Gunneridae</taxon>
        <taxon>Pentapetalae</taxon>
        <taxon>rosids</taxon>
        <taxon>malvids</taxon>
        <taxon>Malvales</taxon>
        <taxon>Malvaceae</taxon>
        <taxon>Malvoideae</taxon>
        <taxon>Hibiscus</taxon>
    </lineage>
</organism>
<dbReference type="OrthoDB" id="998127at2759"/>
<evidence type="ECO:0008006" key="4">
    <source>
        <dbReference type="Google" id="ProtNLM"/>
    </source>
</evidence>
<feature type="compositionally biased region" description="Low complexity" evidence="1">
    <location>
        <begin position="235"/>
        <end position="246"/>
    </location>
</feature>
<evidence type="ECO:0000313" key="2">
    <source>
        <dbReference type="EMBL" id="GMI73304.1"/>
    </source>
</evidence>
<dbReference type="Pfam" id="PF14223">
    <property type="entry name" value="Retrotran_gag_2"/>
    <property type="match status" value="1"/>
</dbReference>
<dbReference type="Proteomes" id="UP001165190">
    <property type="component" value="Unassembled WGS sequence"/>
</dbReference>
<keyword evidence="3" id="KW-1185">Reference proteome</keyword>
<evidence type="ECO:0000256" key="1">
    <source>
        <dbReference type="SAM" id="MobiDB-lite"/>
    </source>
</evidence>
<dbReference type="AlphaFoldDB" id="A0A9W7H995"/>
<reference evidence="2" key="1">
    <citation type="submission" date="2023-05" db="EMBL/GenBank/DDBJ databases">
        <title>Genome and transcriptome analyses reveal genes involved in the formation of fine ridges on petal epidermal cells in Hibiscus trionum.</title>
        <authorList>
            <person name="Koshimizu S."/>
            <person name="Masuda S."/>
            <person name="Ishii T."/>
            <person name="Shirasu K."/>
            <person name="Hoshino A."/>
            <person name="Arita M."/>
        </authorList>
    </citation>
    <scope>NUCLEOTIDE SEQUENCE</scope>
    <source>
        <strain evidence="2">Hamamatsu line</strain>
    </source>
</reference>